<keyword evidence="2" id="KW-1185">Reference proteome</keyword>
<accession>A0A834GWF0</accession>
<evidence type="ECO:0000313" key="2">
    <source>
        <dbReference type="Proteomes" id="UP000626092"/>
    </source>
</evidence>
<dbReference type="OrthoDB" id="10483929at2759"/>
<sequence>MKILVSHTKVKVSYVEWQCKPEFARFDRMLKVFKEAADVAMYSTTKTNRMVARLQEIKAENDLYDKECPSDMPTVKDDVEVHTHATGYHEIVTQESRYVTMGD</sequence>
<gene>
    <name evidence="1" type="ORF">RHSIM_Rhsim06G0105500</name>
</gene>
<evidence type="ECO:0000313" key="1">
    <source>
        <dbReference type="EMBL" id="KAF7141620.1"/>
    </source>
</evidence>
<organism evidence="1 2">
    <name type="scientific">Rhododendron simsii</name>
    <name type="common">Sims's rhododendron</name>
    <dbReference type="NCBI Taxonomy" id="118357"/>
    <lineage>
        <taxon>Eukaryota</taxon>
        <taxon>Viridiplantae</taxon>
        <taxon>Streptophyta</taxon>
        <taxon>Embryophyta</taxon>
        <taxon>Tracheophyta</taxon>
        <taxon>Spermatophyta</taxon>
        <taxon>Magnoliopsida</taxon>
        <taxon>eudicotyledons</taxon>
        <taxon>Gunneridae</taxon>
        <taxon>Pentapetalae</taxon>
        <taxon>asterids</taxon>
        <taxon>Ericales</taxon>
        <taxon>Ericaceae</taxon>
        <taxon>Ericoideae</taxon>
        <taxon>Rhodoreae</taxon>
        <taxon>Rhododendron</taxon>
    </lineage>
</organism>
<dbReference type="EMBL" id="WJXA01000006">
    <property type="protein sequence ID" value="KAF7141620.1"/>
    <property type="molecule type" value="Genomic_DNA"/>
</dbReference>
<comment type="caution">
    <text evidence="1">The sequence shown here is derived from an EMBL/GenBank/DDBJ whole genome shotgun (WGS) entry which is preliminary data.</text>
</comment>
<name>A0A834GWF0_RHOSS</name>
<protein>
    <submittedName>
        <fullName evidence="1">Uncharacterized protein</fullName>
    </submittedName>
</protein>
<dbReference type="AlphaFoldDB" id="A0A834GWF0"/>
<reference evidence="1" key="1">
    <citation type="submission" date="2019-11" db="EMBL/GenBank/DDBJ databases">
        <authorList>
            <person name="Liu Y."/>
            <person name="Hou J."/>
            <person name="Li T.-Q."/>
            <person name="Guan C.-H."/>
            <person name="Wu X."/>
            <person name="Wu H.-Z."/>
            <person name="Ling F."/>
            <person name="Zhang R."/>
            <person name="Shi X.-G."/>
            <person name="Ren J.-P."/>
            <person name="Chen E.-F."/>
            <person name="Sun J.-M."/>
        </authorList>
    </citation>
    <scope>NUCLEOTIDE SEQUENCE</scope>
    <source>
        <strain evidence="1">Adult_tree_wgs_1</strain>
        <tissue evidence="1">Leaves</tissue>
    </source>
</reference>
<dbReference type="Proteomes" id="UP000626092">
    <property type="component" value="Unassembled WGS sequence"/>
</dbReference>
<proteinExistence type="predicted"/>